<dbReference type="Gene3D" id="3.80.10.10">
    <property type="entry name" value="Ribonuclease Inhibitor"/>
    <property type="match status" value="4"/>
</dbReference>
<dbReference type="InterPro" id="IPR053139">
    <property type="entry name" value="Surface_bspA-like"/>
</dbReference>
<dbReference type="GeneID" id="14884739"/>
<gene>
    <name evidence="2" type="ORF">EIN_282330</name>
</gene>
<dbReference type="Pfam" id="PF13306">
    <property type="entry name" value="LRR_5"/>
    <property type="match status" value="4"/>
</dbReference>
<reference evidence="2 3" key="1">
    <citation type="submission" date="2012-10" db="EMBL/GenBank/DDBJ databases">
        <authorList>
            <person name="Zafar N."/>
            <person name="Inman J."/>
            <person name="Hall N."/>
            <person name="Lorenzi H."/>
            <person name="Caler E."/>
        </authorList>
    </citation>
    <scope>NUCLEOTIDE SEQUENCE [LARGE SCALE GENOMIC DNA]</scope>
    <source>
        <strain evidence="2 3">IP1</strain>
    </source>
</reference>
<dbReference type="RefSeq" id="XP_004185198.1">
    <property type="nucleotide sequence ID" value="XM_004185150.1"/>
</dbReference>
<dbReference type="OrthoDB" id="2013775at2759"/>
<feature type="signal peptide" evidence="1">
    <location>
        <begin position="1"/>
        <end position="16"/>
    </location>
</feature>
<dbReference type="SUPFAM" id="SSF52058">
    <property type="entry name" value="L domain-like"/>
    <property type="match status" value="2"/>
</dbReference>
<dbReference type="InterPro" id="IPR026906">
    <property type="entry name" value="LRR_5"/>
</dbReference>
<dbReference type="CDD" id="cd00064">
    <property type="entry name" value="FU"/>
    <property type="match status" value="1"/>
</dbReference>
<dbReference type="InterPro" id="IPR009030">
    <property type="entry name" value="Growth_fac_rcpt_cys_sf"/>
</dbReference>
<accession>A0A0A1TX66</accession>
<organism evidence="2 3">
    <name type="scientific">Entamoeba invadens IP1</name>
    <dbReference type="NCBI Taxonomy" id="370355"/>
    <lineage>
        <taxon>Eukaryota</taxon>
        <taxon>Amoebozoa</taxon>
        <taxon>Evosea</taxon>
        <taxon>Archamoebae</taxon>
        <taxon>Mastigamoebida</taxon>
        <taxon>Entamoebidae</taxon>
        <taxon>Entamoeba</taxon>
    </lineage>
</organism>
<dbReference type="VEuPathDB" id="AmoebaDB:EIN_282330"/>
<dbReference type="EMBL" id="KB207030">
    <property type="protein sequence ID" value="ELP85852.1"/>
    <property type="molecule type" value="Genomic_DNA"/>
</dbReference>
<name>A0A0A1TX66_ENTIV</name>
<dbReference type="SUPFAM" id="SSF57184">
    <property type="entry name" value="Growth factor receptor domain"/>
    <property type="match status" value="1"/>
</dbReference>
<feature type="chain" id="PRO_5001990615" description="Surface antigen BspA-like" evidence="1">
    <location>
        <begin position="17"/>
        <end position="973"/>
    </location>
</feature>
<keyword evidence="1" id="KW-0732">Signal</keyword>
<dbReference type="Proteomes" id="UP000014680">
    <property type="component" value="Unassembled WGS sequence"/>
</dbReference>
<sequence length="973" mass="106543">MLSFILFAFILGSTKAEVCYQIDTVNNCVKDGTTPCSNVVTIETTAPNKICENGFKNNQEITSIIYQGTNMLTIKASAFEGATKLTSISANNGIEDLEISAFKECTSLTTIDLSHVIIIPASCFEGCTSLKTVTSMENVQYFNNFAFFDSGLESLSFGENVKKIGNYVFKNTKLESVNLPKSNPSDGFGTNVFENCANLTTVDFKGVTIVPEYTFSGCVKLTTLTNIDKVTHFKEKSFYISKLSSITFGSSVAELGSDAFSLTQLSSVTLPDQIESFGIGVFETCISLKEVTINKNLNIPNRTFFGDTFLVTVNGFDKITSFGSESFRHVGLKEIRFGNAVTKLAGNAFAQTKLEKITFGNEQIDDFEPGAFQDMVSLTTVTLKGTTKIPDNTFKGCTLLEHISDFSVITSFGQFSFEKTKISLILFGDDVTQIKDGAFKEITSKMVTLPSSTITDFGKGVFENAVSLHTVDLGGTISIPESTFKGCTSLEVVMSFDKIKEFGIASFEQTRIPTITFGNSITKLGNGAFKSVKSTAMTFPSTQILEFGTNVFENANELKDVDLNGQLAIADFTFKGCSSIKDIKNIDKVETIGISSFESTGLTNVYFSTALKKLGDGAFKNTRLTELTLPNIEILELGEGVFANVTTFKKAILGGTTKIPKDTFKGCILLNEVDGFEKVTYYGDNCFESAVIQNVTFAENVDKLGSNAFEGNSMTHIQLPHKPIKDFGENVFKNCLNLVSIDFGGNTVIPPGTLKRCDVLTLVSGTENVKLIGKDAFKQTNKLQSLNLYGKLETLLDPLESQSNLFYHGNEVPKTLPSDPLLKADLRIFVTEKFKANKFGDNVVMKLNCSITQFIDVSEPNPMCKNCEEMKATLDGDNYYCDLDMTECLSTHQKCQICIEGKCQKCEEKLFVDTVKDVCVSECPNGYYDGTVICEKCKEHYEKPCKDEECEKCTGGVGGIVIAALVAILLFMF</sequence>
<dbReference type="InterPro" id="IPR032675">
    <property type="entry name" value="LRR_dom_sf"/>
</dbReference>
<protein>
    <recommendedName>
        <fullName evidence="4">Surface antigen BspA-like</fullName>
    </recommendedName>
</protein>
<keyword evidence="3" id="KW-1185">Reference proteome</keyword>
<dbReference type="PANTHER" id="PTHR45661">
    <property type="entry name" value="SURFACE ANTIGEN"/>
    <property type="match status" value="1"/>
</dbReference>
<dbReference type="PANTHER" id="PTHR45661:SF3">
    <property type="entry name" value="IG-LIKE DOMAIN-CONTAINING PROTEIN"/>
    <property type="match status" value="1"/>
</dbReference>
<evidence type="ECO:0000313" key="3">
    <source>
        <dbReference type="Proteomes" id="UP000014680"/>
    </source>
</evidence>
<evidence type="ECO:0000256" key="1">
    <source>
        <dbReference type="SAM" id="SignalP"/>
    </source>
</evidence>
<evidence type="ECO:0000313" key="2">
    <source>
        <dbReference type="EMBL" id="ELP85852.1"/>
    </source>
</evidence>
<dbReference type="AlphaFoldDB" id="A0A0A1TX66"/>
<proteinExistence type="predicted"/>
<evidence type="ECO:0008006" key="4">
    <source>
        <dbReference type="Google" id="ProtNLM"/>
    </source>
</evidence>
<dbReference type="KEGG" id="eiv:EIN_282330"/>
<dbReference type="InterPro" id="IPR006212">
    <property type="entry name" value="Furin_repeat"/>
</dbReference>